<dbReference type="RefSeq" id="WP_283762509.1">
    <property type="nucleotide sequence ID" value="NZ_JAQPOK010000079.1"/>
</dbReference>
<comment type="caution">
    <text evidence="8">The sequence shown here is derived from an EMBL/GenBank/DDBJ whole genome shotgun (WGS) entry which is preliminary data.</text>
</comment>
<protein>
    <submittedName>
        <fullName evidence="8">Type II toxin-antitoxin system HicA family toxin</fullName>
    </submittedName>
</protein>
<dbReference type="Proteomes" id="UP001231370">
    <property type="component" value="Unassembled WGS sequence"/>
</dbReference>
<keyword evidence="2" id="KW-1277">Toxin-antitoxin system</keyword>
<evidence type="ECO:0000256" key="5">
    <source>
        <dbReference type="ARBA" id="ARBA00022801"/>
    </source>
</evidence>
<reference evidence="8 9" key="1">
    <citation type="submission" date="2023-01" db="EMBL/GenBank/DDBJ databases">
        <title>Novel diversity within Roseofilum (Cyanobacteria; Desertifilaceae) from marine benthic mats with descriptions of four novel species.</title>
        <authorList>
            <person name="Wang Y."/>
            <person name="Berthold D.E."/>
            <person name="Hu J."/>
            <person name="Lefler F.W."/>
            <person name="Laughinghouse H.D. IV."/>
        </authorList>
    </citation>
    <scope>NUCLEOTIDE SEQUENCE [LARGE SCALE GENOMIC DNA]</scope>
    <source>
        <strain evidence="8 9">BLCC-M91</strain>
    </source>
</reference>
<accession>A0ABT7BLM5</accession>
<keyword evidence="3" id="KW-0540">Nuclease</keyword>
<evidence type="ECO:0000256" key="3">
    <source>
        <dbReference type="ARBA" id="ARBA00022722"/>
    </source>
</evidence>
<evidence type="ECO:0000256" key="1">
    <source>
        <dbReference type="ARBA" id="ARBA00006620"/>
    </source>
</evidence>
<name>A0ABT7BLM5_9CYAN</name>
<dbReference type="SUPFAM" id="SSF54786">
    <property type="entry name" value="YcfA/nrd intein domain"/>
    <property type="match status" value="1"/>
</dbReference>
<comment type="similarity">
    <text evidence="1">Belongs to the HicA mRNA interferase family.</text>
</comment>
<keyword evidence="7" id="KW-0346">Stress response</keyword>
<evidence type="ECO:0000256" key="6">
    <source>
        <dbReference type="ARBA" id="ARBA00022884"/>
    </source>
</evidence>
<evidence type="ECO:0000256" key="7">
    <source>
        <dbReference type="ARBA" id="ARBA00023016"/>
    </source>
</evidence>
<evidence type="ECO:0000256" key="2">
    <source>
        <dbReference type="ARBA" id="ARBA00022649"/>
    </source>
</evidence>
<dbReference type="EMBL" id="JAQPOK010000079">
    <property type="protein sequence ID" value="MDJ1179198.1"/>
    <property type="molecule type" value="Genomic_DNA"/>
</dbReference>
<evidence type="ECO:0000313" key="8">
    <source>
        <dbReference type="EMBL" id="MDJ1179198.1"/>
    </source>
</evidence>
<organism evidence="8 9">
    <name type="scientific">Roseofilum halophilum BLCC-M91</name>
    <dbReference type="NCBI Taxonomy" id="3022259"/>
    <lineage>
        <taxon>Bacteria</taxon>
        <taxon>Bacillati</taxon>
        <taxon>Cyanobacteriota</taxon>
        <taxon>Cyanophyceae</taxon>
        <taxon>Desertifilales</taxon>
        <taxon>Desertifilaceae</taxon>
        <taxon>Roseofilum</taxon>
        <taxon>Roseofilum halophilum</taxon>
    </lineage>
</organism>
<dbReference type="Gene3D" id="3.30.920.30">
    <property type="entry name" value="Hypothetical protein"/>
    <property type="match status" value="1"/>
</dbReference>
<evidence type="ECO:0000256" key="4">
    <source>
        <dbReference type="ARBA" id="ARBA00022759"/>
    </source>
</evidence>
<keyword evidence="4" id="KW-0255">Endonuclease</keyword>
<dbReference type="InterPro" id="IPR012933">
    <property type="entry name" value="HicA_mRNA_interferase"/>
</dbReference>
<gene>
    <name evidence="8" type="ORF">PJF56_10005</name>
</gene>
<proteinExistence type="inferred from homology"/>
<dbReference type="Pfam" id="PF07927">
    <property type="entry name" value="HicA_toxin"/>
    <property type="match status" value="1"/>
</dbReference>
<keyword evidence="9" id="KW-1185">Reference proteome</keyword>
<dbReference type="InterPro" id="IPR038570">
    <property type="entry name" value="HicA_sf"/>
</dbReference>
<keyword evidence="5" id="KW-0378">Hydrolase</keyword>
<sequence length="85" mass="9811">MSKKQKLLRQVLNNPKNVNFKDMVSLVEAFGFTLDRINGSHHIFTHPDIPELVNIQNVKGSAKPYQVRQFLTLVETYNLTLEEDV</sequence>
<evidence type="ECO:0000313" key="9">
    <source>
        <dbReference type="Proteomes" id="UP001231370"/>
    </source>
</evidence>
<keyword evidence="6" id="KW-0694">RNA-binding</keyword>